<comment type="subcellular location">
    <subcellularLocation>
        <location evidence="1">Cell membrane</location>
        <topology evidence="1">Multi-pass membrane protein</topology>
    </subcellularLocation>
</comment>
<dbReference type="Proteomes" id="UP000252797">
    <property type="component" value="Unassembled WGS sequence"/>
</dbReference>
<dbReference type="Gene3D" id="3.30.565.10">
    <property type="entry name" value="Histidine kinase-like ATPase, C-terminal domain"/>
    <property type="match status" value="1"/>
</dbReference>
<keyword evidence="11" id="KW-0472">Membrane</keyword>
<keyword evidence="5" id="KW-0812">Transmembrane</keyword>
<evidence type="ECO:0000256" key="9">
    <source>
        <dbReference type="ARBA" id="ARBA00022989"/>
    </source>
</evidence>
<keyword evidence="2" id="KW-1003">Cell membrane</keyword>
<keyword evidence="6" id="KW-0547">Nucleotide-binding</keyword>
<evidence type="ECO:0000256" key="1">
    <source>
        <dbReference type="ARBA" id="ARBA00004651"/>
    </source>
</evidence>
<evidence type="ECO:0000313" key="12">
    <source>
        <dbReference type="EMBL" id="RCA09392.1"/>
    </source>
</evidence>
<dbReference type="PANTHER" id="PTHR34220:SF11">
    <property type="entry name" value="SENSOR PROTEIN KINASE HPTS"/>
    <property type="match status" value="1"/>
</dbReference>
<keyword evidence="4" id="KW-0808">Transferase</keyword>
<evidence type="ECO:0000256" key="5">
    <source>
        <dbReference type="ARBA" id="ARBA00022692"/>
    </source>
</evidence>
<dbReference type="STRING" id="53345.LIU_02650"/>
<name>A0A367CAH0_9ENTE</name>
<comment type="caution">
    <text evidence="12">The sequence shown here is derived from an EMBL/GenBank/DDBJ whole genome shotgun (WGS) entry which is preliminary data.</text>
</comment>
<reference evidence="12 13" key="1">
    <citation type="submission" date="2015-06" db="EMBL/GenBank/DDBJ databases">
        <title>The Genome Sequence of Enterococcus durans 4EA1.</title>
        <authorList>
            <consortium name="The Broad Institute Genomics Platform"/>
            <consortium name="The Broad Institute Genome Sequencing Center for Infectious Disease"/>
            <person name="Earl A.M."/>
            <person name="Van Tyne D."/>
            <person name="Lebreton F."/>
            <person name="Saavedra J.T."/>
            <person name="Gilmore M.S."/>
            <person name="Manson Mcguire A."/>
            <person name="Clock S."/>
            <person name="Crupain M."/>
            <person name="Rangan U."/>
            <person name="Young S."/>
            <person name="Abouelleil A."/>
            <person name="Cao P."/>
            <person name="Chapman S.B."/>
            <person name="Griggs A."/>
            <person name="Priest M."/>
            <person name="Shea T."/>
            <person name="Wortman J."/>
            <person name="Nusbaum C."/>
            <person name="Birren B."/>
        </authorList>
    </citation>
    <scope>NUCLEOTIDE SEQUENCE [LARGE SCALE GENOMIC DNA]</scope>
    <source>
        <strain evidence="12 13">4EA1</strain>
    </source>
</reference>
<dbReference type="EMBL" id="LEPB01000010">
    <property type="protein sequence ID" value="RCA09392.1"/>
    <property type="molecule type" value="Genomic_DNA"/>
</dbReference>
<dbReference type="InterPro" id="IPR003660">
    <property type="entry name" value="HAMP_dom"/>
</dbReference>
<evidence type="ECO:0000256" key="3">
    <source>
        <dbReference type="ARBA" id="ARBA00022553"/>
    </source>
</evidence>
<dbReference type="AlphaFoldDB" id="A0A367CAH0"/>
<dbReference type="GeneID" id="56742469"/>
<proteinExistence type="predicted"/>
<protein>
    <submittedName>
        <fullName evidence="12">Two-component system sensor histidine kinase</fullName>
    </submittedName>
</protein>
<evidence type="ECO:0000256" key="7">
    <source>
        <dbReference type="ARBA" id="ARBA00022777"/>
    </source>
</evidence>
<keyword evidence="8" id="KW-0067">ATP-binding</keyword>
<dbReference type="InterPro" id="IPR003594">
    <property type="entry name" value="HATPase_dom"/>
</dbReference>
<keyword evidence="3" id="KW-0597">Phosphoprotein</keyword>
<dbReference type="SUPFAM" id="SSF55874">
    <property type="entry name" value="ATPase domain of HSP90 chaperone/DNA topoisomerase II/histidine kinase"/>
    <property type="match status" value="1"/>
</dbReference>
<dbReference type="PANTHER" id="PTHR34220">
    <property type="entry name" value="SENSOR HISTIDINE KINASE YPDA"/>
    <property type="match status" value="1"/>
</dbReference>
<keyword evidence="10" id="KW-0902">Two-component regulatory system</keyword>
<dbReference type="GO" id="GO:0005886">
    <property type="term" value="C:plasma membrane"/>
    <property type="evidence" value="ECO:0007669"/>
    <property type="project" value="UniProtKB-SubCell"/>
</dbReference>
<evidence type="ECO:0000256" key="2">
    <source>
        <dbReference type="ARBA" id="ARBA00022475"/>
    </source>
</evidence>
<evidence type="ECO:0000256" key="10">
    <source>
        <dbReference type="ARBA" id="ARBA00023012"/>
    </source>
</evidence>
<evidence type="ECO:0000256" key="8">
    <source>
        <dbReference type="ARBA" id="ARBA00022840"/>
    </source>
</evidence>
<keyword evidence="9" id="KW-1133">Transmembrane helix</keyword>
<sequence length="585" mass="67338">MSKLRILFAKGTLLNRLLRKYALVMILLTMLATGIISVHTWMQTQAQAEQMTNEALQSTSRTLNDKTTLSKIIKDQLFGNSEKIENATTYLTKPIDQYLMYAYDQQQNIADFQSFPNQMRDIYVNYEEVSTLYVVFSQLPEYFESSRENKGGTIHSGTPKLSDAFYIKLSITQGGSEVGSIFVGFDKQELDATLESLNSFNGLSLYMISGTTNRLYTFHDKGMPKTVLTMQEQTILKSLQKNSTLPIEELNQRNFVRYQRLPDDYRVLATLDRQSVRQAIARNLAPLVVGVIILDGVLLYFLYRTFKRYSQQVDIVMSAMDETAKGNLDTRIDTTLTEYELKDLSVGINEMLDSINQFVEDIYKLEIKQQDAHMRALQAQINPHFLYNTLEYIRMYALSEGSEELADVVYAFSALLRNNTNQEKTISLKEELDFCEKYVYLYQMRYPNRIAYHFSLAPELEKIEVPKFVIQPLIENYFKHGIDFTRFDNALSVKVFHEGQRVMIVVKDNGKGITPERIEEIEARLAQPKVELYQSIGLQNVNERLRASFGSSYQMRLTKNKEGGLTVTITFKEKGKKDVSSVISR</sequence>
<keyword evidence="7 12" id="KW-0418">Kinase</keyword>
<dbReference type="Pfam" id="PF02518">
    <property type="entry name" value="HATPase_c"/>
    <property type="match status" value="1"/>
</dbReference>
<evidence type="ECO:0000256" key="6">
    <source>
        <dbReference type="ARBA" id="ARBA00022741"/>
    </source>
</evidence>
<evidence type="ECO:0000256" key="4">
    <source>
        <dbReference type="ARBA" id="ARBA00022679"/>
    </source>
</evidence>
<dbReference type="InterPro" id="IPR036890">
    <property type="entry name" value="HATPase_C_sf"/>
</dbReference>
<dbReference type="Gene3D" id="6.10.340.10">
    <property type="match status" value="1"/>
</dbReference>
<accession>A0A367CAH0</accession>
<dbReference type="Pfam" id="PF00672">
    <property type="entry name" value="HAMP"/>
    <property type="match status" value="1"/>
</dbReference>
<dbReference type="GO" id="GO:0005524">
    <property type="term" value="F:ATP binding"/>
    <property type="evidence" value="ECO:0007669"/>
    <property type="project" value="UniProtKB-KW"/>
</dbReference>
<dbReference type="InterPro" id="IPR010559">
    <property type="entry name" value="Sig_transdc_His_kin_internal"/>
</dbReference>
<dbReference type="CDD" id="cd06225">
    <property type="entry name" value="HAMP"/>
    <property type="match status" value="1"/>
</dbReference>
<dbReference type="PROSITE" id="PS50885">
    <property type="entry name" value="HAMP"/>
    <property type="match status" value="1"/>
</dbReference>
<dbReference type="SMART" id="SM00304">
    <property type="entry name" value="HAMP"/>
    <property type="match status" value="1"/>
</dbReference>
<gene>
    <name evidence="12" type="ORF">EA71_03090</name>
</gene>
<dbReference type="Pfam" id="PF06580">
    <property type="entry name" value="His_kinase"/>
    <property type="match status" value="1"/>
</dbReference>
<dbReference type="RefSeq" id="WP_081134150.1">
    <property type="nucleotide sequence ID" value="NZ_CP022930.1"/>
</dbReference>
<organism evidence="12 13">
    <name type="scientific">Enterococcus durans</name>
    <dbReference type="NCBI Taxonomy" id="53345"/>
    <lineage>
        <taxon>Bacteria</taxon>
        <taxon>Bacillati</taxon>
        <taxon>Bacillota</taxon>
        <taxon>Bacilli</taxon>
        <taxon>Lactobacillales</taxon>
        <taxon>Enterococcaceae</taxon>
        <taxon>Enterococcus</taxon>
    </lineage>
</organism>
<dbReference type="GO" id="GO:0000155">
    <property type="term" value="F:phosphorelay sensor kinase activity"/>
    <property type="evidence" value="ECO:0007669"/>
    <property type="project" value="InterPro"/>
</dbReference>
<dbReference type="InterPro" id="IPR050640">
    <property type="entry name" value="Bact_2-comp_sensor_kinase"/>
</dbReference>
<evidence type="ECO:0000256" key="11">
    <source>
        <dbReference type="ARBA" id="ARBA00023136"/>
    </source>
</evidence>
<evidence type="ECO:0000313" key="13">
    <source>
        <dbReference type="Proteomes" id="UP000252797"/>
    </source>
</evidence>